<comment type="caution">
    <text evidence="1">The sequence shown here is derived from an EMBL/GenBank/DDBJ whole genome shotgun (WGS) entry which is preliminary data.</text>
</comment>
<evidence type="ECO:0000313" key="2">
    <source>
        <dbReference type="EMBL" id="CAF4520966.1"/>
    </source>
</evidence>
<dbReference type="EMBL" id="CAJOBH010071926">
    <property type="protein sequence ID" value="CAF4476056.1"/>
    <property type="molecule type" value="Genomic_DNA"/>
</dbReference>
<organism evidence="1 3">
    <name type="scientific">Rotaria magnacalcarata</name>
    <dbReference type="NCBI Taxonomy" id="392030"/>
    <lineage>
        <taxon>Eukaryota</taxon>
        <taxon>Metazoa</taxon>
        <taxon>Spiralia</taxon>
        <taxon>Gnathifera</taxon>
        <taxon>Rotifera</taxon>
        <taxon>Eurotatoria</taxon>
        <taxon>Bdelloidea</taxon>
        <taxon>Philodinida</taxon>
        <taxon>Philodinidae</taxon>
        <taxon>Rotaria</taxon>
    </lineage>
</organism>
<protein>
    <submittedName>
        <fullName evidence="1">Uncharacterized protein</fullName>
    </submittedName>
</protein>
<evidence type="ECO:0000313" key="3">
    <source>
        <dbReference type="Proteomes" id="UP000681967"/>
    </source>
</evidence>
<dbReference type="Proteomes" id="UP000676336">
    <property type="component" value="Unassembled WGS sequence"/>
</dbReference>
<sequence>HRLIGSRLMSHFLLGLTVTNRLEVDRVPTLYVITRIHSPCMD</sequence>
<accession>A0A8S2X5D4</accession>
<dbReference type="Proteomes" id="UP000681967">
    <property type="component" value="Unassembled WGS sequence"/>
</dbReference>
<dbReference type="EMBL" id="CAJOBI010086409">
    <property type="protein sequence ID" value="CAF4520966.1"/>
    <property type="molecule type" value="Genomic_DNA"/>
</dbReference>
<feature type="non-terminal residue" evidence="1">
    <location>
        <position position="1"/>
    </location>
</feature>
<dbReference type="AlphaFoldDB" id="A0A8S2X5D4"/>
<name>A0A8S2X5D4_9BILA</name>
<reference evidence="1" key="1">
    <citation type="submission" date="2021-02" db="EMBL/GenBank/DDBJ databases">
        <authorList>
            <person name="Nowell W R."/>
        </authorList>
    </citation>
    <scope>NUCLEOTIDE SEQUENCE</scope>
</reference>
<gene>
    <name evidence="1" type="ORF">BYL167_LOCUS34890</name>
    <name evidence="2" type="ORF">SMN809_LOCUS35817</name>
</gene>
<proteinExistence type="predicted"/>
<evidence type="ECO:0000313" key="1">
    <source>
        <dbReference type="EMBL" id="CAF4476056.1"/>
    </source>
</evidence>